<organism evidence="8">
    <name type="scientific">Magnetococcus massalia (strain MO-1)</name>
    <dbReference type="NCBI Taxonomy" id="451514"/>
    <lineage>
        <taxon>Bacteria</taxon>
        <taxon>Pseudomonadati</taxon>
        <taxon>Pseudomonadota</taxon>
        <taxon>Magnetococcia</taxon>
        <taxon>Magnetococcales</taxon>
        <taxon>Magnetococcaceae</taxon>
        <taxon>Magnetococcus</taxon>
    </lineage>
</organism>
<evidence type="ECO:0000256" key="1">
    <source>
        <dbReference type="ARBA" id="ARBA00008857"/>
    </source>
</evidence>
<dbReference type="Gene3D" id="1.10.150.130">
    <property type="match status" value="1"/>
</dbReference>
<dbReference type="InterPro" id="IPR038488">
    <property type="entry name" value="Integrase_DNA-bd_sf"/>
</dbReference>
<evidence type="ECO:0000256" key="2">
    <source>
        <dbReference type="ARBA" id="ARBA00022908"/>
    </source>
</evidence>
<comment type="similarity">
    <text evidence="1">Belongs to the 'phage' integrase family.</text>
</comment>
<evidence type="ECO:0000259" key="7">
    <source>
        <dbReference type="PROSITE" id="PS51900"/>
    </source>
</evidence>
<name>A0A1S7LKT6_MAGMO</name>
<dbReference type="PANTHER" id="PTHR30629">
    <property type="entry name" value="PROPHAGE INTEGRASE"/>
    <property type="match status" value="1"/>
</dbReference>
<keyword evidence="4" id="KW-0233">DNA recombination</keyword>
<dbReference type="InterPro" id="IPR053876">
    <property type="entry name" value="Phage_int_M"/>
</dbReference>
<keyword evidence="2" id="KW-0229">DNA integration</keyword>
<keyword evidence="3 5" id="KW-0238">DNA-binding</keyword>
<dbReference type="Pfam" id="PF13356">
    <property type="entry name" value="Arm-DNA-bind_3"/>
    <property type="match status" value="1"/>
</dbReference>
<dbReference type="GO" id="GO:0003677">
    <property type="term" value="F:DNA binding"/>
    <property type="evidence" value="ECO:0007669"/>
    <property type="project" value="UniProtKB-UniRule"/>
</dbReference>
<dbReference type="CDD" id="cd00801">
    <property type="entry name" value="INT_P4_C"/>
    <property type="match status" value="1"/>
</dbReference>
<dbReference type="GO" id="GO:0015074">
    <property type="term" value="P:DNA integration"/>
    <property type="evidence" value="ECO:0007669"/>
    <property type="project" value="UniProtKB-KW"/>
</dbReference>
<dbReference type="Gene3D" id="3.30.160.390">
    <property type="entry name" value="Integrase, DNA-binding domain"/>
    <property type="match status" value="1"/>
</dbReference>
<feature type="domain" description="Core-binding (CB)" evidence="7">
    <location>
        <begin position="98"/>
        <end position="179"/>
    </location>
</feature>
<evidence type="ECO:0000256" key="3">
    <source>
        <dbReference type="ARBA" id="ARBA00023125"/>
    </source>
</evidence>
<evidence type="ECO:0000256" key="5">
    <source>
        <dbReference type="PROSITE-ProRule" id="PRU01248"/>
    </source>
</evidence>
<dbReference type="PROSITE" id="PS51898">
    <property type="entry name" value="TYR_RECOMBINASE"/>
    <property type="match status" value="1"/>
</dbReference>
<dbReference type="InterPro" id="IPR010998">
    <property type="entry name" value="Integrase_recombinase_N"/>
</dbReference>
<dbReference type="PROSITE" id="PS51900">
    <property type="entry name" value="CB"/>
    <property type="match status" value="1"/>
</dbReference>
<dbReference type="EMBL" id="LO017727">
    <property type="protein sequence ID" value="CRH06734.1"/>
    <property type="molecule type" value="Genomic_DNA"/>
</dbReference>
<dbReference type="Gene3D" id="1.10.443.10">
    <property type="entry name" value="Intergrase catalytic core"/>
    <property type="match status" value="1"/>
</dbReference>
<feature type="domain" description="Tyr recombinase" evidence="6">
    <location>
        <begin position="202"/>
        <end position="388"/>
    </location>
</feature>
<sequence>MPLTDKEVRLAKPGEKTQRLPDGRGMYLEISPKGGKWWRLKYRFNKKEKRLALGVYPDVSLKQARTKREDARRLLTEGIDPGEKRKIEKAAKVAADAGSFESITMEWYTRHYHNWSEAHSQRLLRLFQRDIFPWIGKTLISEITPPLLLTVLRRIENRGAVETAHRARANCGQVFRYAVATGQVERDPTADLKGALPPVKPKRMATITEPSEIGVLLRSIDGYQGTLITKSALKLAPLCFVRPGELRHAEWSEINLDKAEWRIPEGKMKAREQHIVPLSHQAIAILEELHPLTGIGEGKYVFPGTQSIHRPMSENTVLAALRRMGYEKGEMTGHGFRAMASTILNEQGWPSDVIERQLAHAERNQVRAAYNHAQHLPERKKMMQSWADYLDALKKGGKVISLKAPA</sequence>
<dbReference type="SUPFAM" id="SSF56349">
    <property type="entry name" value="DNA breaking-rejoining enzymes"/>
    <property type="match status" value="1"/>
</dbReference>
<evidence type="ECO:0000259" key="6">
    <source>
        <dbReference type="PROSITE" id="PS51898"/>
    </source>
</evidence>
<dbReference type="Pfam" id="PF00589">
    <property type="entry name" value="Phage_integrase"/>
    <property type="match status" value="1"/>
</dbReference>
<dbReference type="GO" id="GO:0006310">
    <property type="term" value="P:DNA recombination"/>
    <property type="evidence" value="ECO:0007669"/>
    <property type="project" value="UniProtKB-KW"/>
</dbReference>
<dbReference type="InterPro" id="IPR044068">
    <property type="entry name" value="CB"/>
</dbReference>
<evidence type="ECO:0000256" key="4">
    <source>
        <dbReference type="ARBA" id="ARBA00023172"/>
    </source>
</evidence>
<dbReference type="Pfam" id="PF22022">
    <property type="entry name" value="Phage_int_M"/>
    <property type="match status" value="1"/>
</dbReference>
<accession>A0A1S7LKT6</accession>
<proteinExistence type="inferred from homology"/>
<dbReference type="PANTHER" id="PTHR30629:SF2">
    <property type="entry name" value="PROPHAGE INTEGRASE INTS-RELATED"/>
    <property type="match status" value="1"/>
</dbReference>
<dbReference type="InterPro" id="IPR050808">
    <property type="entry name" value="Phage_Integrase"/>
</dbReference>
<dbReference type="InterPro" id="IPR002104">
    <property type="entry name" value="Integrase_catalytic"/>
</dbReference>
<dbReference type="InterPro" id="IPR011010">
    <property type="entry name" value="DNA_brk_join_enz"/>
</dbReference>
<dbReference type="AlphaFoldDB" id="A0A1S7LKT6"/>
<protein>
    <submittedName>
        <fullName evidence="8">Prophage integrase</fullName>
    </submittedName>
</protein>
<dbReference type="InterPro" id="IPR025166">
    <property type="entry name" value="Integrase_DNA_bind_dom"/>
</dbReference>
<evidence type="ECO:0000313" key="8">
    <source>
        <dbReference type="EMBL" id="CRH06734.1"/>
    </source>
</evidence>
<gene>
    <name evidence="8" type="primary">int</name>
    <name evidence="8" type="ORF">MAGMO_2577</name>
</gene>
<reference evidence="8" key="1">
    <citation type="submission" date="2015-04" db="EMBL/GenBank/DDBJ databases">
        <authorList>
            <person name="Syromyatnikov M.Y."/>
            <person name="Popov V.N."/>
        </authorList>
    </citation>
    <scope>NUCLEOTIDE SEQUENCE</scope>
    <source>
        <strain evidence="8">MO-1</strain>
    </source>
</reference>
<dbReference type="InterPro" id="IPR013762">
    <property type="entry name" value="Integrase-like_cat_sf"/>
</dbReference>